<evidence type="ECO:0008006" key="3">
    <source>
        <dbReference type="Google" id="ProtNLM"/>
    </source>
</evidence>
<dbReference type="Pfam" id="PF09954">
    <property type="entry name" value="DUF2188"/>
    <property type="match status" value="1"/>
</dbReference>
<dbReference type="Proteomes" id="UP000286806">
    <property type="component" value="Unassembled WGS sequence"/>
</dbReference>
<organism evidence="1 2">
    <name type="scientific">Sulfuriferula multivorans</name>
    <dbReference type="NCBI Taxonomy" id="1559896"/>
    <lineage>
        <taxon>Bacteria</taxon>
        <taxon>Pseudomonadati</taxon>
        <taxon>Pseudomonadota</taxon>
        <taxon>Betaproteobacteria</taxon>
        <taxon>Nitrosomonadales</taxon>
        <taxon>Sulfuricellaceae</taxon>
        <taxon>Sulfuriferula</taxon>
    </lineage>
</organism>
<sequence length="61" mass="6625">MGFDQKGSTVFCVQHGKSGQWEVSEEGFDKPLASFDSPEDAKKYANDLAKTKEGSGVKVID</sequence>
<dbReference type="EMBL" id="BGOW01000027">
    <property type="protein sequence ID" value="GBL46807.1"/>
    <property type="molecule type" value="Genomic_DNA"/>
</dbReference>
<evidence type="ECO:0000313" key="2">
    <source>
        <dbReference type="Proteomes" id="UP000286806"/>
    </source>
</evidence>
<evidence type="ECO:0000313" key="1">
    <source>
        <dbReference type="EMBL" id="GBL46807.1"/>
    </source>
</evidence>
<dbReference type="InterPro" id="IPR018691">
    <property type="entry name" value="DUF2188"/>
</dbReference>
<name>A0A401JGP9_9PROT</name>
<reference evidence="1 2" key="1">
    <citation type="journal article" date="2019" name="Front. Microbiol.">
        <title>Genomes of Neutrophilic Sulfur-Oxidizing Chemolithoautotrophs Representing 9 Proteobacterial Species From 8 Genera.</title>
        <authorList>
            <person name="Watanabe T."/>
            <person name="Kojima H."/>
            <person name="Umezawa K."/>
            <person name="Hori C."/>
            <person name="Takasuka T.E."/>
            <person name="Kato Y."/>
            <person name="Fukui M."/>
        </authorList>
    </citation>
    <scope>NUCLEOTIDE SEQUENCE [LARGE SCALE GENOMIC DNA]</scope>
    <source>
        <strain evidence="1 2">TTN</strain>
    </source>
</reference>
<gene>
    <name evidence="1" type="ORF">SFMTTN_2632</name>
</gene>
<accession>A0A401JGP9</accession>
<keyword evidence="2" id="KW-1185">Reference proteome</keyword>
<proteinExistence type="predicted"/>
<comment type="caution">
    <text evidence="1">The sequence shown here is derived from an EMBL/GenBank/DDBJ whole genome shotgun (WGS) entry which is preliminary data.</text>
</comment>
<dbReference type="AlphaFoldDB" id="A0A401JGP9"/>
<protein>
    <recommendedName>
        <fullName evidence="3">DUF2188 domain-containing protein</fullName>
    </recommendedName>
</protein>